<dbReference type="InterPro" id="IPR053253">
    <property type="entry name" value="Sex_diff_modulator"/>
</dbReference>
<sequence length="792" mass="86098">MWLEVLKAKAGRRCYRCLAAGHRIADCRDPPRCILCFRFGHKARLCPHPPVTARPPPFQAPARSTAYATAPPLQTSTRSAAQAPPLQAGSAAHAPPFKPPLAAAALADTAVRRSSPAAAAAAAPNPFAGMNYAHWTPAAPEQRPAHTYAGVTRSDAIRRAERELEIFSLIAIQIDASARLDTRLVMQEAVHQLNVSSVSKLSTATYLLNFNSQQLRNAAYQCRSLHIGHLTLTLMPWKRQVSANAMLSKYNYQVRLCIEGVPSHLRHAEAVAGLFKPPAFIDTADCPKEKPQEEECLRLWLWTSDPDGIATTGTLQAEEPVTPPDGYYPDDLTDQDYPGAVLRCGPAQTMDYKVFVHVDRVLDYTPQPASPTHRSIESPISGHPDEDMEDKYPVKYLFQWTLGVPDGGHRVPEQRRVSVHDRLGDRNRDRSPPRGGGGTAGGIGNGLGLRQFPPSGRYDVGGPSGFGSCNYHTGGQFRGRQLDSSQMQQKKWKVKRDGRTLATPKDNVDMLQFQGEVAGIAASYVESIALTDPMIDEANLGVTEERNLAQLANLKSTVPTDELPIPEECMDVSARPSETVQALDGLGDVQVQLQHALSACEAPSPILTSSDGVGTMFAGLFDLNEDAPIVDEATELHGDGAVLKDATDRLNTETKEYNGHRPGTRGLSRFAIPLRKALLCPPAHKTKTPKLKRHVTQDVLPTTSGNKSAHVAGVHEHASIDEQATAFLMKTAGILVGDETMTVEAQQRFGNSFVMPLQFDKVADMRIAFDLPAEGNADKLSSLVGEDFTDDV</sequence>
<dbReference type="SMART" id="SM00343">
    <property type="entry name" value="ZnF_C2HC"/>
    <property type="match status" value="2"/>
</dbReference>
<proteinExistence type="predicted"/>
<dbReference type="PROSITE" id="PS50158">
    <property type="entry name" value="ZF_CCHC"/>
    <property type="match status" value="1"/>
</dbReference>
<dbReference type="PANTHER" id="PTHR33087:SF21">
    <property type="entry name" value="OS03G0782100 PROTEIN"/>
    <property type="match status" value="1"/>
</dbReference>
<name>A0ABC9CXZ8_9POAL</name>
<evidence type="ECO:0000256" key="2">
    <source>
        <dbReference type="SAM" id="MobiDB-lite"/>
    </source>
</evidence>
<protein>
    <recommendedName>
        <fullName evidence="3">CCHC-type domain-containing protein</fullName>
    </recommendedName>
</protein>
<feature type="compositionally biased region" description="Basic and acidic residues" evidence="2">
    <location>
        <begin position="407"/>
        <end position="432"/>
    </location>
</feature>
<keyword evidence="1" id="KW-0479">Metal-binding</keyword>
<feature type="region of interest" description="Disordered" evidence="2">
    <location>
        <begin position="72"/>
        <end position="94"/>
    </location>
</feature>
<keyword evidence="5" id="KW-1185">Reference proteome</keyword>
<dbReference type="GO" id="GO:0008270">
    <property type="term" value="F:zinc ion binding"/>
    <property type="evidence" value="ECO:0007669"/>
    <property type="project" value="UniProtKB-KW"/>
</dbReference>
<dbReference type="Gene3D" id="4.10.60.10">
    <property type="entry name" value="Zinc finger, CCHC-type"/>
    <property type="match status" value="1"/>
</dbReference>
<gene>
    <name evidence="4" type="ORF">URODEC1_LOCUS79440</name>
</gene>
<dbReference type="InterPro" id="IPR036875">
    <property type="entry name" value="Znf_CCHC_sf"/>
</dbReference>
<dbReference type="AlphaFoldDB" id="A0ABC9CXZ8"/>
<accession>A0ABC9CXZ8</accession>
<evidence type="ECO:0000259" key="3">
    <source>
        <dbReference type="PROSITE" id="PS50158"/>
    </source>
</evidence>
<reference evidence="4 5" key="2">
    <citation type="submission" date="2024-10" db="EMBL/GenBank/DDBJ databases">
        <authorList>
            <person name="Ryan C."/>
        </authorList>
    </citation>
    <scope>NUCLEOTIDE SEQUENCE [LARGE SCALE GENOMIC DNA]</scope>
</reference>
<feature type="compositionally biased region" description="Gly residues" evidence="2">
    <location>
        <begin position="434"/>
        <end position="447"/>
    </location>
</feature>
<organism evidence="4 5">
    <name type="scientific">Urochloa decumbens</name>
    <dbReference type="NCBI Taxonomy" id="240449"/>
    <lineage>
        <taxon>Eukaryota</taxon>
        <taxon>Viridiplantae</taxon>
        <taxon>Streptophyta</taxon>
        <taxon>Embryophyta</taxon>
        <taxon>Tracheophyta</taxon>
        <taxon>Spermatophyta</taxon>
        <taxon>Magnoliopsida</taxon>
        <taxon>Liliopsida</taxon>
        <taxon>Poales</taxon>
        <taxon>Poaceae</taxon>
        <taxon>PACMAD clade</taxon>
        <taxon>Panicoideae</taxon>
        <taxon>Panicodae</taxon>
        <taxon>Paniceae</taxon>
        <taxon>Melinidinae</taxon>
        <taxon>Urochloa</taxon>
    </lineage>
</organism>
<dbReference type="InterPro" id="IPR001878">
    <property type="entry name" value="Znf_CCHC"/>
</dbReference>
<evidence type="ECO:0000256" key="1">
    <source>
        <dbReference type="PROSITE-ProRule" id="PRU00047"/>
    </source>
</evidence>
<keyword evidence="1" id="KW-0862">Zinc</keyword>
<feature type="region of interest" description="Disordered" evidence="2">
    <location>
        <begin position="366"/>
        <end position="386"/>
    </location>
</feature>
<dbReference type="SUPFAM" id="SSF57756">
    <property type="entry name" value="Retrovirus zinc finger-like domains"/>
    <property type="match status" value="1"/>
</dbReference>
<feature type="domain" description="CCHC-type" evidence="3">
    <location>
        <begin position="12"/>
        <end position="29"/>
    </location>
</feature>
<evidence type="ECO:0000313" key="4">
    <source>
        <dbReference type="EMBL" id="CAL5027574.1"/>
    </source>
</evidence>
<evidence type="ECO:0000313" key="5">
    <source>
        <dbReference type="Proteomes" id="UP001497457"/>
    </source>
</evidence>
<dbReference type="Proteomes" id="UP001497457">
    <property type="component" value="Chromosome 30rd"/>
</dbReference>
<keyword evidence="1" id="KW-0863">Zinc-finger</keyword>
<feature type="region of interest" description="Disordered" evidence="2">
    <location>
        <begin position="405"/>
        <end position="459"/>
    </location>
</feature>
<dbReference type="EMBL" id="OZ075140">
    <property type="protein sequence ID" value="CAL5027574.1"/>
    <property type="molecule type" value="Genomic_DNA"/>
</dbReference>
<reference evidence="5" key="1">
    <citation type="submission" date="2024-06" db="EMBL/GenBank/DDBJ databases">
        <authorList>
            <person name="Ryan C."/>
        </authorList>
    </citation>
    <scope>NUCLEOTIDE SEQUENCE [LARGE SCALE GENOMIC DNA]</scope>
</reference>
<dbReference type="PANTHER" id="PTHR33087">
    <property type="entry name" value="OS07G0539200 PROTEIN"/>
    <property type="match status" value="1"/>
</dbReference>